<organism evidence="1 2">
    <name type="scientific">Vespula maculifrons</name>
    <name type="common">Eastern yellow jacket</name>
    <name type="synonym">Wasp</name>
    <dbReference type="NCBI Taxonomy" id="7453"/>
    <lineage>
        <taxon>Eukaryota</taxon>
        <taxon>Metazoa</taxon>
        <taxon>Ecdysozoa</taxon>
        <taxon>Arthropoda</taxon>
        <taxon>Hexapoda</taxon>
        <taxon>Insecta</taxon>
        <taxon>Pterygota</taxon>
        <taxon>Neoptera</taxon>
        <taxon>Endopterygota</taxon>
        <taxon>Hymenoptera</taxon>
        <taxon>Apocrita</taxon>
        <taxon>Aculeata</taxon>
        <taxon>Vespoidea</taxon>
        <taxon>Vespidae</taxon>
        <taxon>Vespinae</taxon>
        <taxon>Vespula</taxon>
    </lineage>
</organism>
<reference evidence="1 2" key="1">
    <citation type="journal article" date="2024" name="Ann. Entomol. Soc. Am.">
        <title>Genomic analyses of the southern and eastern yellowjacket wasps (Hymenoptera: Vespidae) reveal evolutionary signatures of social life.</title>
        <authorList>
            <person name="Catto M.A."/>
            <person name="Caine P.B."/>
            <person name="Orr S.E."/>
            <person name="Hunt B.G."/>
            <person name="Goodisman M.A.D."/>
        </authorList>
    </citation>
    <scope>NUCLEOTIDE SEQUENCE [LARGE SCALE GENOMIC DNA]</scope>
    <source>
        <strain evidence="1">232</strain>
        <tissue evidence="1">Head and thorax</tissue>
    </source>
</reference>
<comment type="caution">
    <text evidence="1">The sequence shown here is derived from an EMBL/GenBank/DDBJ whole genome shotgun (WGS) entry which is preliminary data.</text>
</comment>
<evidence type="ECO:0000313" key="2">
    <source>
        <dbReference type="Proteomes" id="UP001607303"/>
    </source>
</evidence>
<dbReference type="Proteomes" id="UP001607303">
    <property type="component" value="Unassembled WGS sequence"/>
</dbReference>
<keyword evidence="2" id="KW-1185">Reference proteome</keyword>
<dbReference type="EMBL" id="JAYRBN010000066">
    <property type="protein sequence ID" value="KAL2736426.1"/>
    <property type="molecule type" value="Genomic_DNA"/>
</dbReference>
<name>A0ABD2BUI7_VESMC</name>
<feature type="non-terminal residue" evidence="1">
    <location>
        <position position="160"/>
    </location>
</feature>
<dbReference type="AlphaFoldDB" id="A0ABD2BUI7"/>
<gene>
    <name evidence="1" type="ORF">V1477_012935</name>
</gene>
<proteinExistence type="predicted"/>
<accession>A0ABD2BUI7</accession>
<evidence type="ECO:0000313" key="1">
    <source>
        <dbReference type="EMBL" id="KAL2736426.1"/>
    </source>
</evidence>
<sequence>MPDTWKTSFVAIKSEVMFRKRDAICKNRIQRVRINFPLYVTSNYRARDNFTCVICDIDINESLEGRQRIFRAFQNLINNGNANSCLIGRLQLRIKNKQEATRQVNNKRVFFVIFKENDYCFDDSRISICFFDLNENCLLSNRYKKQIINQHQPAQKYNFY</sequence>
<protein>
    <submittedName>
        <fullName evidence="1">Uncharacterized protein</fullName>
    </submittedName>
</protein>